<organism evidence="2 3">
    <name type="scientific">Psychromonas marina</name>
    <dbReference type="NCBI Taxonomy" id="88364"/>
    <lineage>
        <taxon>Bacteria</taxon>
        <taxon>Pseudomonadati</taxon>
        <taxon>Pseudomonadota</taxon>
        <taxon>Gammaproteobacteria</taxon>
        <taxon>Alteromonadales</taxon>
        <taxon>Psychromonadaceae</taxon>
        <taxon>Psychromonas</taxon>
    </lineage>
</organism>
<accession>A0ABQ6DVI2</accession>
<sequence>MFDLLVIFIISMVMLSITIHYKKSAPLKWFGLVMLIGGSSLLISNLVVESTDDSIVINLIFSMAIGLLCWLKAMKMKE</sequence>
<evidence type="ECO:0000256" key="1">
    <source>
        <dbReference type="SAM" id="Phobius"/>
    </source>
</evidence>
<proteinExistence type="predicted"/>
<dbReference type="EMBL" id="BSPQ01000001">
    <property type="protein sequence ID" value="GLS89018.1"/>
    <property type="molecule type" value="Genomic_DNA"/>
</dbReference>
<protein>
    <submittedName>
        <fullName evidence="2">Uncharacterized protein</fullName>
    </submittedName>
</protein>
<dbReference type="RefSeq" id="WP_284202140.1">
    <property type="nucleotide sequence ID" value="NZ_BSPQ01000001.1"/>
</dbReference>
<keyword evidence="1" id="KW-0812">Transmembrane</keyword>
<feature type="transmembrane region" description="Helical" evidence="1">
    <location>
        <begin position="6"/>
        <end position="22"/>
    </location>
</feature>
<keyword evidence="1" id="KW-0472">Membrane</keyword>
<reference evidence="3" key="1">
    <citation type="journal article" date="2019" name="Int. J. Syst. Evol. Microbiol.">
        <title>The Global Catalogue of Microorganisms (GCM) 10K type strain sequencing project: providing services to taxonomists for standard genome sequencing and annotation.</title>
        <authorList>
            <consortium name="The Broad Institute Genomics Platform"/>
            <consortium name="The Broad Institute Genome Sequencing Center for Infectious Disease"/>
            <person name="Wu L."/>
            <person name="Ma J."/>
        </authorList>
    </citation>
    <scope>NUCLEOTIDE SEQUENCE [LARGE SCALE GENOMIC DNA]</scope>
    <source>
        <strain evidence="3">NBRC 103166</strain>
    </source>
</reference>
<comment type="caution">
    <text evidence="2">The sequence shown here is derived from an EMBL/GenBank/DDBJ whole genome shotgun (WGS) entry which is preliminary data.</text>
</comment>
<keyword evidence="3" id="KW-1185">Reference proteome</keyword>
<gene>
    <name evidence="2" type="ORF">GCM10007916_00850</name>
</gene>
<feature type="transmembrane region" description="Helical" evidence="1">
    <location>
        <begin position="54"/>
        <end position="71"/>
    </location>
</feature>
<feature type="transmembrane region" description="Helical" evidence="1">
    <location>
        <begin position="29"/>
        <end position="48"/>
    </location>
</feature>
<keyword evidence="1" id="KW-1133">Transmembrane helix</keyword>
<name>A0ABQ6DVI2_9GAMM</name>
<evidence type="ECO:0000313" key="3">
    <source>
        <dbReference type="Proteomes" id="UP001157353"/>
    </source>
</evidence>
<dbReference type="Proteomes" id="UP001157353">
    <property type="component" value="Unassembled WGS sequence"/>
</dbReference>
<evidence type="ECO:0000313" key="2">
    <source>
        <dbReference type="EMBL" id="GLS89018.1"/>
    </source>
</evidence>